<dbReference type="Pfam" id="PF00441">
    <property type="entry name" value="Acyl-CoA_dh_1"/>
    <property type="match status" value="1"/>
</dbReference>
<evidence type="ECO:0000259" key="6">
    <source>
        <dbReference type="Pfam" id="PF00441"/>
    </source>
</evidence>
<comment type="cofactor">
    <cofactor evidence="1">
        <name>FAD</name>
        <dbReference type="ChEBI" id="CHEBI:57692"/>
    </cofactor>
</comment>
<dbReference type="InterPro" id="IPR013786">
    <property type="entry name" value="AcylCoA_DH/ox_N"/>
</dbReference>
<evidence type="ECO:0000313" key="9">
    <source>
        <dbReference type="Proteomes" id="UP000318405"/>
    </source>
</evidence>
<evidence type="ECO:0000256" key="5">
    <source>
        <dbReference type="ARBA" id="ARBA00023002"/>
    </source>
</evidence>
<dbReference type="GO" id="GO:0050660">
    <property type="term" value="F:flavin adenine dinucleotide binding"/>
    <property type="evidence" value="ECO:0007669"/>
    <property type="project" value="InterPro"/>
</dbReference>
<keyword evidence="9" id="KW-1185">Reference proteome</keyword>
<evidence type="ECO:0008006" key="10">
    <source>
        <dbReference type="Google" id="ProtNLM"/>
    </source>
</evidence>
<dbReference type="Pfam" id="PF02771">
    <property type="entry name" value="Acyl-CoA_dh_N"/>
    <property type="match status" value="1"/>
</dbReference>
<dbReference type="RefSeq" id="WP_143946536.1">
    <property type="nucleotide sequence ID" value="NZ_BAABMB010000001.1"/>
</dbReference>
<gene>
    <name evidence="8" type="ORF">FOZ76_02445</name>
</gene>
<evidence type="ECO:0000256" key="2">
    <source>
        <dbReference type="ARBA" id="ARBA00009347"/>
    </source>
</evidence>
<dbReference type="SUPFAM" id="SSF47203">
    <property type="entry name" value="Acyl-CoA dehydrogenase C-terminal domain-like"/>
    <property type="match status" value="1"/>
</dbReference>
<dbReference type="PANTHER" id="PTHR43884">
    <property type="entry name" value="ACYL-COA DEHYDROGENASE"/>
    <property type="match status" value="1"/>
</dbReference>
<dbReference type="InterPro" id="IPR036250">
    <property type="entry name" value="AcylCo_DH-like_C"/>
</dbReference>
<evidence type="ECO:0000259" key="7">
    <source>
        <dbReference type="Pfam" id="PF02771"/>
    </source>
</evidence>
<dbReference type="Gene3D" id="2.40.110.10">
    <property type="entry name" value="Butyryl-CoA Dehydrogenase, subunit A, domain 2"/>
    <property type="match status" value="1"/>
</dbReference>
<dbReference type="InterPro" id="IPR009075">
    <property type="entry name" value="AcylCo_DH/oxidase_C"/>
</dbReference>
<dbReference type="Gene3D" id="1.20.140.10">
    <property type="entry name" value="Butyryl-CoA Dehydrogenase, subunit A, domain 3"/>
    <property type="match status" value="1"/>
</dbReference>
<dbReference type="PANTHER" id="PTHR43884:SF20">
    <property type="entry name" value="ACYL-COA DEHYDROGENASE FADE28"/>
    <property type="match status" value="1"/>
</dbReference>
<dbReference type="SUPFAM" id="SSF56645">
    <property type="entry name" value="Acyl-CoA dehydrogenase NM domain-like"/>
    <property type="match status" value="1"/>
</dbReference>
<keyword evidence="4" id="KW-0274">FAD</keyword>
<keyword evidence="5" id="KW-0560">Oxidoreductase</keyword>
<dbReference type="EMBL" id="VLTJ01000004">
    <property type="protein sequence ID" value="TSH98629.1"/>
    <property type="molecule type" value="Genomic_DNA"/>
</dbReference>
<organism evidence="8 9">
    <name type="scientific">Verticiella sediminum</name>
    <dbReference type="NCBI Taxonomy" id="1247510"/>
    <lineage>
        <taxon>Bacteria</taxon>
        <taxon>Pseudomonadati</taxon>
        <taxon>Pseudomonadota</taxon>
        <taxon>Betaproteobacteria</taxon>
        <taxon>Burkholderiales</taxon>
        <taxon>Alcaligenaceae</taxon>
        <taxon>Verticiella</taxon>
    </lineage>
</organism>
<dbReference type="Gene3D" id="1.10.540.10">
    <property type="entry name" value="Acyl-CoA dehydrogenase/oxidase, N-terminal domain"/>
    <property type="match status" value="1"/>
</dbReference>
<keyword evidence="3" id="KW-0285">Flavoprotein</keyword>
<evidence type="ECO:0000256" key="4">
    <source>
        <dbReference type="ARBA" id="ARBA00022827"/>
    </source>
</evidence>
<dbReference type="AlphaFoldDB" id="A0A556B0C8"/>
<dbReference type="InterPro" id="IPR037069">
    <property type="entry name" value="AcylCoA_DH/ox_N_sf"/>
</dbReference>
<comment type="similarity">
    <text evidence="2">Belongs to the acyl-CoA dehydrogenase family.</text>
</comment>
<protein>
    <recommendedName>
        <fullName evidence="10">Acyl-CoA dehydrogenase</fullName>
    </recommendedName>
</protein>
<evidence type="ECO:0000313" key="8">
    <source>
        <dbReference type="EMBL" id="TSH98629.1"/>
    </source>
</evidence>
<dbReference type="InterPro" id="IPR046373">
    <property type="entry name" value="Acyl-CoA_Oxase/DH_mid-dom_sf"/>
</dbReference>
<reference evidence="8 9" key="1">
    <citation type="submission" date="2019-07" db="EMBL/GenBank/DDBJ databases">
        <title>Qingshengfaniella alkalisoli gen. nov., sp. nov., isolated from saline soil.</title>
        <authorList>
            <person name="Xu L."/>
            <person name="Huang X.-X."/>
            <person name="Sun J.-Q."/>
        </authorList>
    </citation>
    <scope>NUCLEOTIDE SEQUENCE [LARGE SCALE GENOMIC DNA]</scope>
    <source>
        <strain evidence="8 9">DSM 27279</strain>
    </source>
</reference>
<sequence length="375" mass="40015">MTTLSTEDSASLGEALQRMLRDRYGFADARRRDIATPADALPRVWAWLVELGLTGLVVPQAQGGFSGGVADLQRVQRELGRALVVAPWLGVALGAQVIRHAGTPTQQAAWLGGLADGSMTIALARDDTPAPGHASAPTLALASDGGWRIDGRKANVLHAAAVSHLLVSARLPDGAQAWFRVEATQTGIERQPHRLVDQSWCADVVFKNAAAERLDAPLSGEGRAALSSQLRTVEIAAYCAEMAGGAQAALDLTAQYLRTRQQFGQPLADYQALRHRIAEMYIAMEQLRSAEELALAATEFDDTVTRERLAAQAQLVGCESATWIQRQAIQLHGGMGMTEAFAVGHHYRRQLVINALTGGEPAAVAVLARLAPEAA</sequence>
<evidence type="ECO:0000256" key="1">
    <source>
        <dbReference type="ARBA" id="ARBA00001974"/>
    </source>
</evidence>
<dbReference type="OrthoDB" id="9770681at2"/>
<evidence type="ECO:0000256" key="3">
    <source>
        <dbReference type="ARBA" id="ARBA00022630"/>
    </source>
</evidence>
<name>A0A556B0C8_9BURK</name>
<feature type="domain" description="Acyl-CoA dehydrogenase/oxidase C-terminal" evidence="6">
    <location>
        <begin position="236"/>
        <end position="358"/>
    </location>
</feature>
<dbReference type="Proteomes" id="UP000318405">
    <property type="component" value="Unassembled WGS sequence"/>
</dbReference>
<dbReference type="GO" id="GO:0003995">
    <property type="term" value="F:acyl-CoA dehydrogenase activity"/>
    <property type="evidence" value="ECO:0007669"/>
    <property type="project" value="TreeGrafter"/>
</dbReference>
<feature type="domain" description="Acyl-CoA dehydrogenase/oxidase N-terminal" evidence="7">
    <location>
        <begin position="14"/>
        <end position="117"/>
    </location>
</feature>
<dbReference type="InterPro" id="IPR009100">
    <property type="entry name" value="AcylCoA_DH/oxidase_NM_dom_sf"/>
</dbReference>
<accession>A0A556B0C8</accession>
<proteinExistence type="inferred from homology"/>
<dbReference type="CDD" id="cd00567">
    <property type="entry name" value="ACAD"/>
    <property type="match status" value="1"/>
</dbReference>
<comment type="caution">
    <text evidence="8">The sequence shown here is derived from an EMBL/GenBank/DDBJ whole genome shotgun (WGS) entry which is preliminary data.</text>
</comment>